<evidence type="ECO:0000256" key="6">
    <source>
        <dbReference type="SAM" id="Phobius"/>
    </source>
</evidence>
<dbReference type="PIRSF" id="PIRSF005859">
    <property type="entry name" value="PBR"/>
    <property type="match status" value="1"/>
</dbReference>
<feature type="transmembrane region" description="Helical" evidence="6">
    <location>
        <begin position="12"/>
        <end position="33"/>
    </location>
</feature>
<organism evidence="7 8">
    <name type="scientific">Mesonia algae</name>
    <dbReference type="NCBI Taxonomy" id="213248"/>
    <lineage>
        <taxon>Bacteria</taxon>
        <taxon>Pseudomonadati</taxon>
        <taxon>Bacteroidota</taxon>
        <taxon>Flavobacteriia</taxon>
        <taxon>Flavobacteriales</taxon>
        <taxon>Flavobacteriaceae</taxon>
        <taxon>Mesonia</taxon>
    </lineage>
</organism>
<dbReference type="FunFam" id="1.20.1260.100:FF:000001">
    <property type="entry name" value="translocator protein 2"/>
    <property type="match status" value="1"/>
</dbReference>
<keyword evidence="3 6" id="KW-0812">Transmembrane</keyword>
<dbReference type="GO" id="GO:0016020">
    <property type="term" value="C:membrane"/>
    <property type="evidence" value="ECO:0007669"/>
    <property type="project" value="UniProtKB-SubCell"/>
</dbReference>
<evidence type="ECO:0000256" key="3">
    <source>
        <dbReference type="ARBA" id="ARBA00022692"/>
    </source>
</evidence>
<dbReference type="GO" id="GO:0033013">
    <property type="term" value="P:tetrapyrrole metabolic process"/>
    <property type="evidence" value="ECO:0007669"/>
    <property type="project" value="UniProtKB-ARBA"/>
</dbReference>
<evidence type="ECO:0000256" key="4">
    <source>
        <dbReference type="ARBA" id="ARBA00022989"/>
    </source>
</evidence>
<evidence type="ECO:0000256" key="1">
    <source>
        <dbReference type="ARBA" id="ARBA00004141"/>
    </source>
</evidence>
<dbReference type="PANTHER" id="PTHR10057:SF0">
    <property type="entry name" value="TRANSLOCATOR PROTEIN"/>
    <property type="match status" value="1"/>
</dbReference>
<keyword evidence="5 6" id="KW-0472">Membrane</keyword>
<dbReference type="Pfam" id="PF03073">
    <property type="entry name" value="TspO_MBR"/>
    <property type="match status" value="1"/>
</dbReference>
<name>A0A2W7IJW7_9FLAO</name>
<comment type="caution">
    <text evidence="7">The sequence shown here is derived from an EMBL/GenBank/DDBJ whole genome shotgun (WGS) entry which is preliminary data.</text>
</comment>
<comment type="subcellular location">
    <subcellularLocation>
        <location evidence="1">Membrane</location>
        <topology evidence="1">Multi-pass membrane protein</topology>
    </subcellularLocation>
</comment>
<evidence type="ECO:0000256" key="5">
    <source>
        <dbReference type="ARBA" id="ARBA00023136"/>
    </source>
</evidence>
<dbReference type="InterPro" id="IPR004307">
    <property type="entry name" value="TspO_MBR"/>
</dbReference>
<dbReference type="InterPro" id="IPR038330">
    <property type="entry name" value="TspO/MBR-related_sf"/>
</dbReference>
<feature type="transmembrane region" description="Helical" evidence="6">
    <location>
        <begin position="87"/>
        <end position="106"/>
    </location>
</feature>
<feature type="transmembrane region" description="Helical" evidence="6">
    <location>
        <begin position="113"/>
        <end position="132"/>
    </location>
</feature>
<comment type="similarity">
    <text evidence="2">Belongs to the TspO/BZRP family.</text>
</comment>
<evidence type="ECO:0000313" key="8">
    <source>
        <dbReference type="Proteomes" id="UP000249542"/>
    </source>
</evidence>
<dbReference type="Proteomes" id="UP000249542">
    <property type="component" value="Unassembled WGS sequence"/>
</dbReference>
<dbReference type="RefSeq" id="WP_317047029.1">
    <property type="nucleotide sequence ID" value="NZ_QKYV01000005.1"/>
</dbReference>
<keyword evidence="8" id="KW-1185">Reference proteome</keyword>
<dbReference type="Gene3D" id="1.20.1260.100">
    <property type="entry name" value="TspO/MBR protein"/>
    <property type="match status" value="1"/>
</dbReference>
<accession>A0A2W7IJW7</accession>
<evidence type="ECO:0000313" key="7">
    <source>
        <dbReference type="EMBL" id="PZW39667.1"/>
    </source>
</evidence>
<feature type="transmembrane region" description="Helical" evidence="6">
    <location>
        <begin position="138"/>
        <end position="158"/>
    </location>
</feature>
<evidence type="ECO:0000256" key="2">
    <source>
        <dbReference type="ARBA" id="ARBA00007524"/>
    </source>
</evidence>
<reference evidence="7 8" key="1">
    <citation type="submission" date="2018-06" db="EMBL/GenBank/DDBJ databases">
        <title>Genomic Encyclopedia of Archaeal and Bacterial Type Strains, Phase II (KMG-II): from individual species to whole genera.</title>
        <authorList>
            <person name="Goeker M."/>
        </authorList>
    </citation>
    <scope>NUCLEOTIDE SEQUENCE [LARGE SCALE GENOMIC DNA]</scope>
    <source>
        <strain evidence="7 8">DSM 15361</strain>
    </source>
</reference>
<dbReference type="PANTHER" id="PTHR10057">
    <property type="entry name" value="PERIPHERAL-TYPE BENZODIAZEPINE RECEPTOR"/>
    <property type="match status" value="1"/>
</dbReference>
<gene>
    <name evidence="7" type="ORF">LX95_02029</name>
</gene>
<dbReference type="AlphaFoldDB" id="A0A2W7IJW7"/>
<dbReference type="EMBL" id="QKYV01000005">
    <property type="protein sequence ID" value="PZW39667.1"/>
    <property type="molecule type" value="Genomic_DNA"/>
</dbReference>
<proteinExistence type="inferred from homology"/>
<feature type="transmembrane region" description="Helical" evidence="6">
    <location>
        <begin position="54"/>
        <end position="75"/>
    </location>
</feature>
<keyword evidence="4 6" id="KW-1133">Transmembrane helix</keyword>
<dbReference type="CDD" id="cd15904">
    <property type="entry name" value="TSPO_MBR"/>
    <property type="match status" value="1"/>
</dbReference>
<protein>
    <submittedName>
        <fullName evidence="7">TspO/MBR related protein</fullName>
    </submittedName>
</protein>
<sequence length="164" mass="18814">MSNPLGDMSSKLKHISISILVCLLIGFIGAIVTQSGFDNWYLNIQRPTFKPPSWIFGPVWTVLYILMGVALGLVWDKGLHHAWVKTALYHFGFLLLLNTAWSIVFFGFKLPILSLLIIVSLLILVIFTIKWFKVVSPFAAYLLIPYLIWLAFITLLNYEIWRLN</sequence>